<organism evidence="1 2">
    <name type="scientific">Rhododendron molle</name>
    <name type="common">Chinese azalea</name>
    <name type="synonym">Azalea mollis</name>
    <dbReference type="NCBI Taxonomy" id="49168"/>
    <lineage>
        <taxon>Eukaryota</taxon>
        <taxon>Viridiplantae</taxon>
        <taxon>Streptophyta</taxon>
        <taxon>Embryophyta</taxon>
        <taxon>Tracheophyta</taxon>
        <taxon>Spermatophyta</taxon>
        <taxon>Magnoliopsida</taxon>
        <taxon>eudicotyledons</taxon>
        <taxon>Gunneridae</taxon>
        <taxon>Pentapetalae</taxon>
        <taxon>asterids</taxon>
        <taxon>Ericales</taxon>
        <taxon>Ericaceae</taxon>
        <taxon>Ericoideae</taxon>
        <taxon>Rhodoreae</taxon>
        <taxon>Rhododendron</taxon>
    </lineage>
</organism>
<reference evidence="1" key="1">
    <citation type="submission" date="2022-02" db="EMBL/GenBank/DDBJ databases">
        <title>Plant Genome Project.</title>
        <authorList>
            <person name="Zhang R.-G."/>
        </authorList>
    </citation>
    <scope>NUCLEOTIDE SEQUENCE</scope>
    <source>
        <strain evidence="1">AT1</strain>
    </source>
</reference>
<keyword evidence="2" id="KW-1185">Reference proteome</keyword>
<proteinExistence type="predicted"/>
<evidence type="ECO:0000313" key="2">
    <source>
        <dbReference type="Proteomes" id="UP001062846"/>
    </source>
</evidence>
<comment type="caution">
    <text evidence="1">The sequence shown here is derived from an EMBL/GenBank/DDBJ whole genome shotgun (WGS) entry which is preliminary data.</text>
</comment>
<dbReference type="EMBL" id="CM046393">
    <property type="protein sequence ID" value="KAI8549924.1"/>
    <property type="molecule type" value="Genomic_DNA"/>
</dbReference>
<dbReference type="Proteomes" id="UP001062846">
    <property type="component" value="Chromosome 6"/>
</dbReference>
<protein>
    <submittedName>
        <fullName evidence="1">Uncharacterized protein</fullName>
    </submittedName>
</protein>
<accession>A0ACC0NAW1</accession>
<evidence type="ECO:0000313" key="1">
    <source>
        <dbReference type="EMBL" id="KAI8549924.1"/>
    </source>
</evidence>
<sequence length="496" mass="54800">MQSPPPVTPATLTTGISSENITTEEEDHLVRSTKKIKNDHNTASDMEDIVSSPTNEARTDIEMANGAEIREIQDPPKEPTKSFKQILINSRVREVAFSDDVETIPFDEEAMGEDEEIDGIPVVNFPKSLIKYDRGKYARVCVEIDLNKPLKSRIYIEGKIYRIEYEHIPIMCFGCGRVGHRRDQCSWGNKPVSTPVPEINSLLVTASSSGTVEKMTNHPPGQNHNSTGARQPAYGHWTLVQKKPHRPIPGRRFTDKTYIAQTNRNSGPNSQRNEPRENRYSLLNWLDASSSGTKRGAPQQKPNRDPKPSQSVLANKPSQSVLDSNPTKPSQVLANKPSQSVLDSNPTKPSPVLTSNIVSLTLENDKSPDQRPPNSDKPKPIIPPSDPSPPQLSTLSQPVCPSKPPVPPITQQTPIQDESQTNRDLPPPKSSDLHPNQTRRRQRSSGDNRLVHPEDETGGDNARAQRSWSPVLRGGLGESERGLPRSDHGQANGGLE</sequence>
<name>A0ACC0NAW1_RHOML</name>
<gene>
    <name evidence="1" type="ORF">RHMOL_Rhmol06G0063000</name>
</gene>